<dbReference type="InterPro" id="IPR009078">
    <property type="entry name" value="Ferritin-like_SF"/>
</dbReference>
<gene>
    <name evidence="2" type="ORF">BG04_2627</name>
</gene>
<organism evidence="2 3">
    <name type="scientific">Priestia megaterium (strain ATCC 14581 / DSM 32 / CCUG 1817 / JCM 2506 / NBRC 15308 / NCIMB 9376 / NCTC 10342 / NRRL B-14308 / VKM B-512 / Ford 19)</name>
    <name type="common">Bacillus megaterium</name>
    <dbReference type="NCBI Taxonomy" id="1348623"/>
    <lineage>
        <taxon>Bacteria</taxon>
        <taxon>Bacillati</taxon>
        <taxon>Bacillota</taxon>
        <taxon>Bacilli</taxon>
        <taxon>Bacillales</taxon>
        <taxon>Bacillaceae</taxon>
        <taxon>Priestia</taxon>
    </lineage>
</organism>
<protein>
    <submittedName>
        <fullName evidence="2">Rubrerythrin family protein</fullName>
    </submittedName>
</protein>
<dbReference type="Gene3D" id="1.20.120.660">
    <property type="entry name" value="IL-4 antagonist (De novo design) like domain"/>
    <property type="match status" value="1"/>
</dbReference>
<evidence type="ECO:0000313" key="3">
    <source>
        <dbReference type="Proteomes" id="UP000031829"/>
    </source>
</evidence>
<evidence type="ECO:0000259" key="1">
    <source>
        <dbReference type="Pfam" id="PF02915"/>
    </source>
</evidence>
<dbReference type="Pfam" id="PF02915">
    <property type="entry name" value="Rubrerythrin"/>
    <property type="match status" value="1"/>
</dbReference>
<dbReference type="GO" id="GO:0016491">
    <property type="term" value="F:oxidoreductase activity"/>
    <property type="evidence" value="ECO:0007669"/>
    <property type="project" value="InterPro"/>
</dbReference>
<dbReference type="InterPro" id="IPR003251">
    <property type="entry name" value="Rr_diiron-bd_dom"/>
</dbReference>
<dbReference type="GeneID" id="93640699"/>
<dbReference type="RefSeq" id="WP_034654739.1">
    <property type="nucleotide sequence ID" value="NZ_BCVB01000013.1"/>
</dbReference>
<dbReference type="EMBL" id="CP009920">
    <property type="protein sequence ID" value="AJI24581.1"/>
    <property type="molecule type" value="Genomic_DNA"/>
</dbReference>
<dbReference type="AlphaFoldDB" id="A0A0B6AM48"/>
<accession>A0A0B6AM48</accession>
<dbReference type="HOGENOM" id="CLU_117545_1_0_9"/>
<dbReference type="GO" id="GO:0046872">
    <property type="term" value="F:metal ion binding"/>
    <property type="evidence" value="ECO:0007669"/>
    <property type="project" value="InterPro"/>
</dbReference>
<name>A0A0B6AM48_PRIM2</name>
<feature type="domain" description="Rubrerythrin diiron-binding" evidence="1">
    <location>
        <begin position="27"/>
        <end position="144"/>
    </location>
</feature>
<proteinExistence type="predicted"/>
<evidence type="ECO:0000313" key="2">
    <source>
        <dbReference type="EMBL" id="AJI24581.1"/>
    </source>
</evidence>
<dbReference type="KEGG" id="bmeg:BG04_2627"/>
<dbReference type="SUPFAM" id="SSF47240">
    <property type="entry name" value="Ferritin-like"/>
    <property type="match status" value="1"/>
</dbReference>
<dbReference type="Gene3D" id="1.20.5.420">
    <property type="entry name" value="Immunoglobulin FC, subunit C"/>
    <property type="match status" value="1"/>
</dbReference>
<sequence length="151" mass="17933">MYEFYSRHEEYWEDDTRLDEQLLRDINKAVNDEFSAIHYYTRLAELAPNNQVQQAILGIRQDEIKHFDWFSKAYYDLSGSYPQISLNIKLPNTFQEGVSESIKDEVETVPFYQSIARKITNARIQSRIVRAASDEQRHGQIFRTIQSHFSY</sequence>
<dbReference type="CDD" id="cd00657">
    <property type="entry name" value="Ferritin_like"/>
    <property type="match status" value="1"/>
</dbReference>
<reference evidence="2 3" key="1">
    <citation type="journal article" date="2015" name="Genome Announc.">
        <title>Complete genome sequences for 35 biothreat assay-relevant bacillus species.</title>
        <authorList>
            <person name="Johnson S.L."/>
            <person name="Daligault H.E."/>
            <person name="Davenport K.W."/>
            <person name="Jaissle J."/>
            <person name="Frey K.G."/>
            <person name="Ladner J.T."/>
            <person name="Broomall S.M."/>
            <person name="Bishop-Lilly K.A."/>
            <person name="Bruce D.C."/>
            <person name="Gibbons H.S."/>
            <person name="Coyne S.R."/>
            <person name="Lo C.C."/>
            <person name="Meincke L."/>
            <person name="Munk A.C."/>
            <person name="Koroleva G.I."/>
            <person name="Rosenzweig C.N."/>
            <person name="Palacios G.F."/>
            <person name="Redden C.L."/>
            <person name="Minogue T.D."/>
            <person name="Chain P.S."/>
        </authorList>
    </citation>
    <scope>NUCLEOTIDE SEQUENCE [LARGE SCALE GENOMIC DNA]</scope>
    <source>
        <strain evidence="3">ATCC 14581 / DSM 32 / JCM 2506 / NBRC 15308 / NCIMB 9376 / NCTC 10342 / NRRL B-14308 / VKM B-512</strain>
    </source>
</reference>
<dbReference type="Proteomes" id="UP000031829">
    <property type="component" value="Chromosome"/>
</dbReference>